<evidence type="ECO:0000256" key="2">
    <source>
        <dbReference type="ARBA" id="ARBA00022980"/>
    </source>
</evidence>
<dbReference type="InterPro" id="IPR021137">
    <property type="entry name" value="Ribosomal_bL35-like"/>
</dbReference>
<dbReference type="InterPro" id="IPR001706">
    <property type="entry name" value="Ribosomal_bL35"/>
</dbReference>
<name>A0A7C4ELE5_9BACT</name>
<dbReference type="AlphaFoldDB" id="A0A7C4ELE5"/>
<evidence type="ECO:0000256" key="1">
    <source>
        <dbReference type="ARBA" id="ARBA00006598"/>
    </source>
</evidence>
<keyword evidence="2 5" id="KW-0689">Ribosomal protein</keyword>
<dbReference type="EMBL" id="DTHO01000076">
    <property type="protein sequence ID" value="HGH00224.1"/>
    <property type="molecule type" value="Genomic_DNA"/>
</dbReference>
<dbReference type="PANTHER" id="PTHR33343">
    <property type="entry name" value="54S RIBOSOMAL PROTEIN BL35M"/>
    <property type="match status" value="1"/>
</dbReference>
<evidence type="ECO:0000256" key="6">
    <source>
        <dbReference type="RuleBase" id="RU000568"/>
    </source>
</evidence>
<dbReference type="GO" id="GO:0003735">
    <property type="term" value="F:structural constituent of ribosome"/>
    <property type="evidence" value="ECO:0007669"/>
    <property type="project" value="InterPro"/>
</dbReference>
<dbReference type="GO" id="GO:0022625">
    <property type="term" value="C:cytosolic large ribosomal subunit"/>
    <property type="evidence" value="ECO:0007669"/>
    <property type="project" value="TreeGrafter"/>
</dbReference>
<dbReference type="PRINTS" id="PR00064">
    <property type="entry name" value="RIBOSOMALL35"/>
</dbReference>
<reference evidence="7" key="1">
    <citation type="journal article" date="2020" name="mSystems">
        <title>Genome- and Community-Level Interaction Insights into Carbon Utilization and Element Cycling Functions of Hydrothermarchaeota in Hydrothermal Sediment.</title>
        <authorList>
            <person name="Zhou Z."/>
            <person name="Liu Y."/>
            <person name="Xu W."/>
            <person name="Pan J."/>
            <person name="Luo Z.H."/>
            <person name="Li M."/>
        </authorList>
    </citation>
    <scope>NUCLEOTIDE SEQUENCE [LARGE SCALE GENOMIC DNA]</scope>
    <source>
        <strain evidence="7">SpSt-788</strain>
    </source>
</reference>
<sequence>MPKLKTHRGVAKRFKVTGTGKIMRRRAFKSHLLTGKPSKRTRRLKHNAEVDKTQYKAIKTLIPYKF</sequence>
<comment type="similarity">
    <text evidence="1 5 6">Belongs to the bacterial ribosomal protein bL35 family.</text>
</comment>
<dbReference type="FunFam" id="4.10.410.60:FF:000001">
    <property type="entry name" value="50S ribosomal protein L35"/>
    <property type="match status" value="1"/>
</dbReference>
<evidence type="ECO:0000256" key="5">
    <source>
        <dbReference type="HAMAP-Rule" id="MF_00514"/>
    </source>
</evidence>
<proteinExistence type="inferred from homology"/>
<protein>
    <recommendedName>
        <fullName evidence="4 5">Large ribosomal subunit protein bL35</fullName>
    </recommendedName>
</protein>
<keyword evidence="3 5" id="KW-0687">Ribonucleoprotein</keyword>
<dbReference type="Pfam" id="PF01632">
    <property type="entry name" value="Ribosomal_L35p"/>
    <property type="match status" value="1"/>
</dbReference>
<comment type="caution">
    <text evidence="7">The sequence shown here is derived from an EMBL/GenBank/DDBJ whole genome shotgun (WGS) entry which is preliminary data.</text>
</comment>
<evidence type="ECO:0000256" key="4">
    <source>
        <dbReference type="ARBA" id="ARBA00071664"/>
    </source>
</evidence>
<dbReference type="InterPro" id="IPR037229">
    <property type="entry name" value="Ribosomal_bL35_sf"/>
</dbReference>
<dbReference type="NCBIfam" id="TIGR00001">
    <property type="entry name" value="rpmI_bact"/>
    <property type="match status" value="1"/>
</dbReference>
<dbReference type="SUPFAM" id="SSF143034">
    <property type="entry name" value="L35p-like"/>
    <property type="match status" value="1"/>
</dbReference>
<dbReference type="PANTHER" id="PTHR33343:SF1">
    <property type="entry name" value="LARGE RIBOSOMAL SUBUNIT PROTEIN BL35M"/>
    <property type="match status" value="1"/>
</dbReference>
<evidence type="ECO:0000313" key="7">
    <source>
        <dbReference type="EMBL" id="HGH00224.1"/>
    </source>
</evidence>
<dbReference type="PROSITE" id="PS00936">
    <property type="entry name" value="RIBOSOMAL_L35"/>
    <property type="match status" value="1"/>
</dbReference>
<dbReference type="HAMAP" id="MF_00514">
    <property type="entry name" value="Ribosomal_bL35"/>
    <property type="match status" value="1"/>
</dbReference>
<accession>A0A7C4ELE5</accession>
<gene>
    <name evidence="5" type="primary">rpmI</name>
    <name evidence="7" type="ORF">ENV75_07255</name>
</gene>
<evidence type="ECO:0000256" key="3">
    <source>
        <dbReference type="ARBA" id="ARBA00023274"/>
    </source>
</evidence>
<dbReference type="Gene3D" id="4.10.410.60">
    <property type="match status" value="1"/>
</dbReference>
<dbReference type="InterPro" id="IPR018265">
    <property type="entry name" value="Ribosomal_bL35_CS"/>
</dbReference>
<organism evidence="7">
    <name type="scientific">Thermodesulfovibrio aggregans</name>
    <dbReference type="NCBI Taxonomy" id="86166"/>
    <lineage>
        <taxon>Bacteria</taxon>
        <taxon>Pseudomonadati</taxon>
        <taxon>Nitrospirota</taxon>
        <taxon>Thermodesulfovibrionia</taxon>
        <taxon>Thermodesulfovibrionales</taxon>
        <taxon>Thermodesulfovibrionaceae</taxon>
        <taxon>Thermodesulfovibrio</taxon>
    </lineage>
</organism>
<dbReference type="GO" id="GO:0006412">
    <property type="term" value="P:translation"/>
    <property type="evidence" value="ECO:0007669"/>
    <property type="project" value="UniProtKB-UniRule"/>
</dbReference>